<sequence length="373" mass="41355">MWNRFVNPYLLGLVPSFDSPVDSANALEGKLWSGLLSGNKEPPSSLSLLSTNFEDVALLSPNSMGFLRSYAPSSIQPLDTHIPLSFETASGSSYKVLFSHGRSYGLGYRIVILLVSFVLGLLCAASLWFGLLFDSVGGAKILRYWIYSLLLVHHTGISSMMAEPETEVISWYGLKGGEHCLRYATREYTAKLTGGPSVDTVGQGDMMKLCRDTPTVIHGQTLFTDFCQDLGFGRGVWGFWVVDFEESDCETKWGDFVDLVRYLTTFILRANQPPGMYISEWGSRRTFPSSSFSFLRVKSQLENLPTGSSWQIMCATTPADIDGHHFGGPDRCHSSRQIILIWAPLQPAWGTYGVWDLTDGSCGVNLSNMQRDD</sequence>
<reference evidence="2 3" key="1">
    <citation type="journal article" date="2018" name="Evol. Lett.">
        <title>Horizontal gene cluster transfer increased hallucinogenic mushroom diversity.</title>
        <authorList>
            <person name="Reynolds H.T."/>
            <person name="Vijayakumar V."/>
            <person name="Gluck-Thaler E."/>
            <person name="Korotkin H.B."/>
            <person name="Matheny P.B."/>
            <person name="Slot J.C."/>
        </authorList>
    </citation>
    <scope>NUCLEOTIDE SEQUENCE [LARGE SCALE GENOMIC DNA]</scope>
    <source>
        <strain evidence="2 3">2631</strain>
    </source>
</reference>
<gene>
    <name evidence="2" type="ORF">CVT25_011832</name>
</gene>
<dbReference type="OrthoDB" id="3153758at2759"/>
<dbReference type="Proteomes" id="UP000283269">
    <property type="component" value="Unassembled WGS sequence"/>
</dbReference>
<dbReference type="EMBL" id="NHYD01003416">
    <property type="protein sequence ID" value="PPQ78491.1"/>
    <property type="molecule type" value="Genomic_DNA"/>
</dbReference>
<dbReference type="AlphaFoldDB" id="A0A409WJ45"/>
<keyword evidence="1" id="KW-1133">Transmembrane helix</keyword>
<protein>
    <submittedName>
        <fullName evidence="2">Uncharacterized protein</fullName>
    </submittedName>
</protein>
<dbReference type="InParanoid" id="A0A409WJ45"/>
<keyword evidence="1" id="KW-0812">Transmembrane</keyword>
<evidence type="ECO:0000256" key="1">
    <source>
        <dbReference type="SAM" id="Phobius"/>
    </source>
</evidence>
<comment type="caution">
    <text evidence="2">The sequence shown here is derived from an EMBL/GenBank/DDBJ whole genome shotgun (WGS) entry which is preliminary data.</text>
</comment>
<organism evidence="2 3">
    <name type="scientific">Psilocybe cyanescens</name>
    <dbReference type="NCBI Taxonomy" id="93625"/>
    <lineage>
        <taxon>Eukaryota</taxon>
        <taxon>Fungi</taxon>
        <taxon>Dikarya</taxon>
        <taxon>Basidiomycota</taxon>
        <taxon>Agaricomycotina</taxon>
        <taxon>Agaricomycetes</taxon>
        <taxon>Agaricomycetidae</taxon>
        <taxon>Agaricales</taxon>
        <taxon>Agaricineae</taxon>
        <taxon>Strophariaceae</taxon>
        <taxon>Psilocybe</taxon>
    </lineage>
</organism>
<feature type="transmembrane region" description="Helical" evidence="1">
    <location>
        <begin position="110"/>
        <end position="132"/>
    </location>
</feature>
<keyword evidence="1" id="KW-0472">Membrane</keyword>
<keyword evidence="3" id="KW-1185">Reference proteome</keyword>
<accession>A0A409WJ45</accession>
<proteinExistence type="predicted"/>
<evidence type="ECO:0000313" key="3">
    <source>
        <dbReference type="Proteomes" id="UP000283269"/>
    </source>
</evidence>
<name>A0A409WJ45_PSICY</name>
<evidence type="ECO:0000313" key="2">
    <source>
        <dbReference type="EMBL" id="PPQ78491.1"/>
    </source>
</evidence>